<name>A0A2U3PFS3_9MYCO</name>
<keyword evidence="2" id="KW-1185">Reference proteome</keyword>
<dbReference type="AlphaFoldDB" id="A0A2U3PFS3"/>
<accession>A0A2U3PFS3</accession>
<proteinExistence type="predicted"/>
<protein>
    <submittedName>
        <fullName evidence="1">Uncharacterized protein</fullName>
    </submittedName>
</protein>
<evidence type="ECO:0000313" key="2">
    <source>
        <dbReference type="Proteomes" id="UP000240424"/>
    </source>
</evidence>
<organism evidence="1 2">
    <name type="scientific">Mycobacterium numidiamassiliense</name>
    <dbReference type="NCBI Taxonomy" id="1841861"/>
    <lineage>
        <taxon>Bacteria</taxon>
        <taxon>Bacillati</taxon>
        <taxon>Actinomycetota</taxon>
        <taxon>Actinomycetes</taxon>
        <taxon>Mycobacteriales</taxon>
        <taxon>Mycobacteriaceae</taxon>
        <taxon>Mycobacterium</taxon>
    </lineage>
</organism>
<gene>
    <name evidence="1" type="ORF">MNAB215_4755</name>
</gene>
<dbReference type="EMBL" id="FUEZ01000004">
    <property type="protein sequence ID" value="SPM42535.1"/>
    <property type="molecule type" value="Genomic_DNA"/>
</dbReference>
<dbReference type="Proteomes" id="UP000240424">
    <property type="component" value="Unassembled WGS sequence"/>
</dbReference>
<evidence type="ECO:0000313" key="1">
    <source>
        <dbReference type="EMBL" id="SPM42535.1"/>
    </source>
</evidence>
<reference evidence="1 2" key="1">
    <citation type="submission" date="2017-01" db="EMBL/GenBank/DDBJ databases">
        <authorList>
            <consortium name="Urmite Genomes"/>
        </authorList>
    </citation>
    <scope>NUCLEOTIDE SEQUENCE [LARGE SCALE GENOMIC DNA]</scope>
    <source>
        <strain evidence="1 2">AB215</strain>
    </source>
</reference>
<sequence length="172" mass="18211">MAHRYLAGAAWPAVVATAVGVAIGSTPLAGADRPQPAPLYGAYDTFLDHAQQTFNGQPRASEPSIQPADFTTNCDASGCVAHWLLAGRLADNPNAPTLFDYQWATDRWVSSSDYPFHCDDHSTVATLRSDFLLPNGDGSFHGERTFTVGAPGCPGDGPGVYWLPFTLTPTGG</sequence>